<dbReference type="EMBL" id="FXAM01000001">
    <property type="protein sequence ID" value="SMF96296.1"/>
    <property type="molecule type" value="Genomic_DNA"/>
</dbReference>
<protein>
    <recommendedName>
        <fullName evidence="1">DUF4435 domain-containing protein</fullName>
    </recommendedName>
</protein>
<feature type="domain" description="DUF4435" evidence="1">
    <location>
        <begin position="25"/>
        <end position="230"/>
    </location>
</feature>
<organism evidence="2 3">
    <name type="scientific">Methylomagnum ishizawai</name>
    <dbReference type="NCBI Taxonomy" id="1760988"/>
    <lineage>
        <taxon>Bacteria</taxon>
        <taxon>Pseudomonadati</taxon>
        <taxon>Pseudomonadota</taxon>
        <taxon>Gammaproteobacteria</taxon>
        <taxon>Methylococcales</taxon>
        <taxon>Methylococcaceae</taxon>
        <taxon>Methylomagnum</taxon>
    </lineage>
</organism>
<dbReference type="Pfam" id="PF14491">
    <property type="entry name" value="DUF4435"/>
    <property type="match status" value="1"/>
</dbReference>
<accession>A0A1Y6D134</accession>
<name>A0A1Y6D134_9GAMM</name>
<dbReference type="InterPro" id="IPR029492">
    <property type="entry name" value="DUF4435"/>
</dbReference>
<evidence type="ECO:0000259" key="1">
    <source>
        <dbReference type="Pfam" id="PF14491"/>
    </source>
</evidence>
<evidence type="ECO:0000313" key="2">
    <source>
        <dbReference type="EMBL" id="SMF96296.1"/>
    </source>
</evidence>
<keyword evidence="3" id="KW-1185">Reference proteome</keyword>
<dbReference type="OrthoDB" id="7058238at2"/>
<dbReference type="Proteomes" id="UP000192923">
    <property type="component" value="Unassembled WGS sequence"/>
</dbReference>
<evidence type="ECO:0000313" key="3">
    <source>
        <dbReference type="Proteomes" id="UP000192923"/>
    </source>
</evidence>
<proteinExistence type="predicted"/>
<dbReference type="STRING" id="1760988.SAMN02949497_3690"/>
<reference evidence="2 3" key="1">
    <citation type="submission" date="2016-12" db="EMBL/GenBank/DDBJ databases">
        <authorList>
            <person name="Song W.-J."/>
            <person name="Kurnit D.M."/>
        </authorList>
    </citation>
    <scope>NUCLEOTIDE SEQUENCE [LARGE SCALE GENOMIC DNA]</scope>
    <source>
        <strain evidence="2 3">175</strain>
    </source>
</reference>
<dbReference type="AlphaFoldDB" id="A0A1Y6D134"/>
<gene>
    <name evidence="2" type="ORF">SAMN02949497_3690</name>
</gene>
<sequence length="285" mass="32162">MFPSKTAGEIETEILMTRQVHKGSFLLVEGPDDSKFWKTRISDEECQIVLAEGKNNLLGAIEKLDARRFSGALGIIDDDCDSLESWRCPSCNLLVTDGRDLECMLFCSPALERVLAELADPAKIQRFEQKSGVSIRARLVENGLAFGRLRWLDKRQNWGLDFSKKITPSRFIDRKTWVVKRTELLDATFQAAGLKDAEQLCALLEALPAADPWLICQGHDLVEILRLGLHEEVFGTLKSSYGKDDIARNLRLAFHTAELALTKLYRDIRGWELNNTPYQILPAVA</sequence>